<dbReference type="STRING" id="1278073.MYSTI_04707"/>
<evidence type="ECO:0000256" key="1">
    <source>
        <dbReference type="SAM" id="SignalP"/>
    </source>
</evidence>
<dbReference type="AlphaFoldDB" id="L7UHT0"/>
<organism evidence="2 3">
    <name type="scientific">Myxococcus stipitatus (strain DSM 14675 / JCM 12634 / Mx s8)</name>
    <dbReference type="NCBI Taxonomy" id="1278073"/>
    <lineage>
        <taxon>Bacteria</taxon>
        <taxon>Pseudomonadati</taxon>
        <taxon>Myxococcota</taxon>
        <taxon>Myxococcia</taxon>
        <taxon>Myxococcales</taxon>
        <taxon>Cystobacterineae</taxon>
        <taxon>Myxococcaceae</taxon>
        <taxon>Myxococcus</taxon>
    </lineage>
</organism>
<sequence>MMRKQWLAVAAKVVAALCLAGCATPQKVLMERTSSLVVYDLPAMEVMKAAEVVLGERGYALLPSTDPYFLQTTWVATGNFDMGTRWSRLFVEGRIRADGRFSVRAYEMAATTFARTQALPSALVHTSHGFIDDVPNGSPTVLLSEPELQARSARAAVRRELELEWAILEHVNPTFAGRVKEQVDLYVARAPR</sequence>
<name>L7UHT0_MYXSD</name>
<dbReference type="eggNOG" id="ENOG503170A">
    <property type="taxonomic scope" value="Bacteria"/>
</dbReference>
<accession>L7UHT0</accession>
<dbReference type="KEGG" id="msd:MYSTI_04707"/>
<keyword evidence="3" id="KW-1185">Reference proteome</keyword>
<protein>
    <recommendedName>
        <fullName evidence="4">Lipoprotein</fullName>
    </recommendedName>
</protein>
<gene>
    <name evidence="2" type="ordered locus">MYSTI_04707</name>
</gene>
<keyword evidence="1" id="KW-0732">Signal</keyword>
<dbReference type="PATRIC" id="fig|1278073.3.peg.4781"/>
<dbReference type="HOGENOM" id="CLU_1395030_0_0_7"/>
<proteinExistence type="predicted"/>
<evidence type="ECO:0000313" key="2">
    <source>
        <dbReference type="EMBL" id="AGC45999.1"/>
    </source>
</evidence>
<evidence type="ECO:0008006" key="4">
    <source>
        <dbReference type="Google" id="ProtNLM"/>
    </source>
</evidence>
<feature type="signal peptide" evidence="1">
    <location>
        <begin position="1"/>
        <end position="20"/>
    </location>
</feature>
<reference evidence="2 3" key="1">
    <citation type="journal article" date="2013" name="Genome Announc.">
        <title>Complete genome sequence of Myxococcus stipitatus strain DSM 14675, a fruiting myxobacterium.</title>
        <authorList>
            <person name="Huntley S."/>
            <person name="Kneip S."/>
            <person name="Treuner-Lange A."/>
            <person name="Sogaard-Andersen L."/>
        </authorList>
    </citation>
    <scope>NUCLEOTIDE SEQUENCE [LARGE SCALE GENOMIC DNA]</scope>
    <source>
        <strain evidence="3">DSM 14675 / JCM 12634 / Mx s8</strain>
    </source>
</reference>
<dbReference type="EMBL" id="CP004025">
    <property type="protein sequence ID" value="AGC45999.1"/>
    <property type="molecule type" value="Genomic_DNA"/>
</dbReference>
<evidence type="ECO:0000313" key="3">
    <source>
        <dbReference type="Proteomes" id="UP000011131"/>
    </source>
</evidence>
<dbReference type="RefSeq" id="WP_015350255.1">
    <property type="nucleotide sequence ID" value="NC_020126.1"/>
</dbReference>
<feature type="chain" id="PRO_5003983868" description="Lipoprotein" evidence="1">
    <location>
        <begin position="21"/>
        <end position="192"/>
    </location>
</feature>
<dbReference type="Proteomes" id="UP000011131">
    <property type="component" value="Chromosome"/>
</dbReference>